<dbReference type="OrthoDB" id="194358at2759"/>
<protein>
    <submittedName>
        <fullName evidence="3">Uncharacterized protein</fullName>
    </submittedName>
</protein>
<feature type="transmembrane region" description="Helical" evidence="2">
    <location>
        <begin position="47"/>
        <end position="66"/>
    </location>
</feature>
<evidence type="ECO:0000256" key="2">
    <source>
        <dbReference type="SAM" id="Phobius"/>
    </source>
</evidence>
<dbReference type="Proteomes" id="UP000215902">
    <property type="component" value="Unassembled WGS sequence"/>
</dbReference>
<reference evidence="3 4" key="1">
    <citation type="submission" date="2017-06" db="EMBL/GenBank/DDBJ databases">
        <title>A platform for efficient transgenesis in Macrostomum lignano, a flatworm model organism for stem cell research.</title>
        <authorList>
            <person name="Berezikov E."/>
        </authorList>
    </citation>
    <scope>NUCLEOTIDE SEQUENCE [LARGE SCALE GENOMIC DNA]</scope>
    <source>
        <strain evidence="3">DV1</strain>
        <tissue evidence="3">Whole organism</tissue>
    </source>
</reference>
<keyword evidence="2" id="KW-0812">Transmembrane</keyword>
<sequence>TAHNFTKVTVKNFGKVNELLFSVFRITLVDDYDYAGMILIDQITSQILLGVWFAVSTILFLNLFIAQLSESFKQVYDNAKAAAVMQKAITLNEYYENMLLRNKVKYHQELEKRHPLEKTYDDDVTDVNQTEELQKATLQIRSTVEDIKSKFDHLYEAEIQESDDEELIDGDGEKALELSAETHQKQLSERIGALESTLDKELKSIKSTLRDLAIVVAGGRGSQTGSNRRPQANHGTESNA</sequence>
<evidence type="ECO:0000313" key="3">
    <source>
        <dbReference type="EMBL" id="PAA68136.1"/>
    </source>
</evidence>
<comment type="caution">
    <text evidence="3">The sequence shown here is derived from an EMBL/GenBank/DDBJ whole genome shotgun (WGS) entry which is preliminary data.</text>
</comment>
<gene>
    <name evidence="3" type="ORF">BOX15_Mlig002827g1</name>
</gene>
<accession>A0A267F347</accession>
<keyword evidence="2" id="KW-1133">Transmembrane helix</keyword>
<dbReference type="STRING" id="282301.A0A267F347"/>
<dbReference type="EMBL" id="NIVC01001421">
    <property type="protein sequence ID" value="PAA68136.1"/>
    <property type="molecule type" value="Genomic_DNA"/>
</dbReference>
<feature type="non-terminal residue" evidence="3">
    <location>
        <position position="1"/>
    </location>
</feature>
<keyword evidence="4" id="KW-1185">Reference proteome</keyword>
<name>A0A267F347_9PLAT</name>
<evidence type="ECO:0000256" key="1">
    <source>
        <dbReference type="SAM" id="MobiDB-lite"/>
    </source>
</evidence>
<feature type="compositionally biased region" description="Polar residues" evidence="1">
    <location>
        <begin position="223"/>
        <end position="240"/>
    </location>
</feature>
<feature type="region of interest" description="Disordered" evidence="1">
    <location>
        <begin position="217"/>
        <end position="240"/>
    </location>
</feature>
<organism evidence="3 4">
    <name type="scientific">Macrostomum lignano</name>
    <dbReference type="NCBI Taxonomy" id="282301"/>
    <lineage>
        <taxon>Eukaryota</taxon>
        <taxon>Metazoa</taxon>
        <taxon>Spiralia</taxon>
        <taxon>Lophotrochozoa</taxon>
        <taxon>Platyhelminthes</taxon>
        <taxon>Rhabditophora</taxon>
        <taxon>Macrostomorpha</taxon>
        <taxon>Macrostomida</taxon>
        <taxon>Macrostomidae</taxon>
        <taxon>Macrostomum</taxon>
    </lineage>
</organism>
<keyword evidence="2" id="KW-0472">Membrane</keyword>
<evidence type="ECO:0000313" key="4">
    <source>
        <dbReference type="Proteomes" id="UP000215902"/>
    </source>
</evidence>
<proteinExistence type="predicted"/>
<dbReference type="AlphaFoldDB" id="A0A267F347"/>